<dbReference type="AlphaFoldDB" id="A9NRG9"/>
<evidence type="ECO:0000259" key="2">
    <source>
        <dbReference type="Pfam" id="PF08338"/>
    </source>
</evidence>
<evidence type="ECO:0008006" key="4">
    <source>
        <dbReference type="Google" id="ProtNLM"/>
    </source>
</evidence>
<dbReference type="InterPro" id="IPR001509">
    <property type="entry name" value="Epimerase_deHydtase"/>
</dbReference>
<dbReference type="Pfam" id="PF01370">
    <property type="entry name" value="Epimerase"/>
    <property type="match status" value="1"/>
</dbReference>
<accession>A9NRG9</accession>
<dbReference type="SUPFAM" id="SSF51735">
    <property type="entry name" value="NAD(P)-binding Rossmann-fold domains"/>
    <property type="match status" value="1"/>
</dbReference>
<reference evidence="3" key="1">
    <citation type="journal article" date="2008" name="BMC Genomics">
        <title>A conifer genomics resource of 200,000 spruce (Picea spp.) ESTs and 6,464 high-quality, sequence-finished full-length cDNAs for Sitka spruce (Picea sitchensis).</title>
        <authorList>
            <person name="Ralph S.G."/>
            <person name="Chun H.J."/>
            <person name="Kolosova N."/>
            <person name="Cooper D."/>
            <person name="Oddy C."/>
            <person name="Ritland C.E."/>
            <person name="Kirkpatrick R."/>
            <person name="Moore R."/>
            <person name="Barber S."/>
            <person name="Holt R.A."/>
            <person name="Jones S.J."/>
            <person name="Marra M.A."/>
            <person name="Douglas C.J."/>
            <person name="Ritland K."/>
            <person name="Bohlmann J."/>
        </authorList>
    </citation>
    <scope>NUCLEOTIDE SEQUENCE</scope>
    <source>
        <tissue evidence="3">Bark</tissue>
    </source>
</reference>
<protein>
    <recommendedName>
        <fullName evidence="4">NAD-dependent epimerase/dehydratase domain-containing protein</fullName>
    </recommendedName>
</protein>
<dbReference type="InterPro" id="IPR036291">
    <property type="entry name" value="NAD(P)-bd_dom_sf"/>
</dbReference>
<dbReference type="CDD" id="cd05242">
    <property type="entry name" value="SDR_a8"/>
    <property type="match status" value="1"/>
</dbReference>
<organism evidence="3">
    <name type="scientific">Picea sitchensis</name>
    <name type="common">Sitka spruce</name>
    <name type="synonym">Pinus sitchensis</name>
    <dbReference type="NCBI Taxonomy" id="3332"/>
    <lineage>
        <taxon>Eukaryota</taxon>
        <taxon>Viridiplantae</taxon>
        <taxon>Streptophyta</taxon>
        <taxon>Embryophyta</taxon>
        <taxon>Tracheophyta</taxon>
        <taxon>Spermatophyta</taxon>
        <taxon>Pinopsida</taxon>
        <taxon>Pinidae</taxon>
        <taxon>Conifers I</taxon>
        <taxon>Pinales</taxon>
        <taxon>Pinaceae</taxon>
        <taxon>Picea</taxon>
    </lineage>
</organism>
<sequence length="356" mass="39021">MSTSTTPICRPFSPRSNGRHMPIATTFTCYLQYKLQQPARASTTTQRPAKTDEMTISITGATGFIGRKLVQRLVADNHKIRVLTRSMSKAKRIFPANDYPGIIIVEEPEWTKYIQGSTAVVNLAGTPISTRWSPEIKTDIKNSRVSVTSKVVEAINAATIENRPSVFVSATAIGYYGTSEGETFDETSSSGNDYLSEVCREWEANAQKVDDTVRLVLLRIGIVLDKDGGALAKMIPLFMLFAGGPIGSGKQWFSWIHRDDLVSLILEALSNPAYKGVINGTAPNPVRLAEMCDRLGSVMGRPSWLPVPEFAVKAIFGEGASVVLDGQKVFPKRAQELGFKYKYPHVSDAIRAIISS</sequence>
<dbReference type="NCBIfam" id="TIGR01777">
    <property type="entry name" value="yfcH"/>
    <property type="match status" value="1"/>
</dbReference>
<proteinExistence type="evidence at transcript level"/>
<dbReference type="InterPro" id="IPR010099">
    <property type="entry name" value="SDR39U1"/>
</dbReference>
<dbReference type="PANTHER" id="PTHR11092">
    <property type="entry name" value="SUGAR NUCLEOTIDE EPIMERASE RELATED"/>
    <property type="match status" value="1"/>
</dbReference>
<feature type="domain" description="DUF1731" evidence="2">
    <location>
        <begin position="307"/>
        <end position="353"/>
    </location>
</feature>
<evidence type="ECO:0000259" key="1">
    <source>
        <dbReference type="Pfam" id="PF01370"/>
    </source>
</evidence>
<feature type="domain" description="NAD-dependent epimerase/dehydratase" evidence="1">
    <location>
        <begin position="56"/>
        <end position="273"/>
    </location>
</feature>
<name>A9NRG9_PICSI</name>
<dbReference type="Gene3D" id="3.40.50.720">
    <property type="entry name" value="NAD(P)-binding Rossmann-like Domain"/>
    <property type="match status" value="1"/>
</dbReference>
<dbReference type="InterPro" id="IPR013549">
    <property type="entry name" value="DUF1731"/>
</dbReference>
<evidence type="ECO:0000313" key="3">
    <source>
        <dbReference type="EMBL" id="ABK23230.1"/>
    </source>
</evidence>
<dbReference type="Pfam" id="PF08338">
    <property type="entry name" value="DUF1731"/>
    <property type="match status" value="1"/>
</dbReference>
<dbReference type="PANTHER" id="PTHR11092:SF0">
    <property type="entry name" value="EPIMERASE FAMILY PROTEIN SDR39U1"/>
    <property type="match status" value="1"/>
</dbReference>
<dbReference type="EMBL" id="EF083897">
    <property type="protein sequence ID" value="ABK23230.1"/>
    <property type="molecule type" value="mRNA"/>
</dbReference>